<dbReference type="EMBL" id="JACTNZ010000008">
    <property type="protein sequence ID" value="KAG5534826.1"/>
    <property type="molecule type" value="Genomic_DNA"/>
</dbReference>
<comment type="caution">
    <text evidence="1">The sequence shown here is derived from an EMBL/GenBank/DDBJ whole genome shotgun (WGS) entry which is preliminary data.</text>
</comment>
<sequence>MSDVSLRLSVDNCTPPSLSSFLSHFPHLSFLKITTATLRSDGGDDISGFRYRILSPDDISAVADQILLSVASSCPKLTGLRLQYGPVSLFPLLSLSLPHALTSPPSTSTYLYPSLSTGLSSCTLFENSPSVSAPSLANSNTSMLLRKGTSTMLD</sequence>
<dbReference type="Proteomes" id="UP000823749">
    <property type="component" value="Chromosome 8"/>
</dbReference>
<gene>
    <name evidence="1" type="ORF">RHGRI_022821</name>
</gene>
<keyword evidence="2" id="KW-1185">Reference proteome</keyword>
<proteinExistence type="predicted"/>
<accession>A0AAV6J0X0</accession>
<protein>
    <submittedName>
        <fullName evidence="1">Uncharacterized protein</fullName>
    </submittedName>
</protein>
<evidence type="ECO:0000313" key="2">
    <source>
        <dbReference type="Proteomes" id="UP000823749"/>
    </source>
</evidence>
<organism evidence="1 2">
    <name type="scientific">Rhododendron griersonianum</name>
    <dbReference type="NCBI Taxonomy" id="479676"/>
    <lineage>
        <taxon>Eukaryota</taxon>
        <taxon>Viridiplantae</taxon>
        <taxon>Streptophyta</taxon>
        <taxon>Embryophyta</taxon>
        <taxon>Tracheophyta</taxon>
        <taxon>Spermatophyta</taxon>
        <taxon>Magnoliopsida</taxon>
        <taxon>eudicotyledons</taxon>
        <taxon>Gunneridae</taxon>
        <taxon>Pentapetalae</taxon>
        <taxon>asterids</taxon>
        <taxon>Ericales</taxon>
        <taxon>Ericaceae</taxon>
        <taxon>Ericoideae</taxon>
        <taxon>Rhodoreae</taxon>
        <taxon>Rhododendron</taxon>
    </lineage>
</organism>
<name>A0AAV6J0X0_9ERIC</name>
<reference evidence="1" key="1">
    <citation type="submission" date="2020-08" db="EMBL/GenBank/DDBJ databases">
        <title>Plant Genome Project.</title>
        <authorList>
            <person name="Zhang R.-G."/>
        </authorList>
    </citation>
    <scope>NUCLEOTIDE SEQUENCE</scope>
    <source>
        <strain evidence="1">WSP0</strain>
        <tissue evidence="1">Leaf</tissue>
    </source>
</reference>
<dbReference type="AlphaFoldDB" id="A0AAV6J0X0"/>
<evidence type="ECO:0000313" key="1">
    <source>
        <dbReference type="EMBL" id="KAG5534826.1"/>
    </source>
</evidence>